<dbReference type="Pfam" id="PF00743">
    <property type="entry name" value="FMO-like"/>
    <property type="match status" value="1"/>
</dbReference>
<keyword evidence="8" id="KW-0073">Auxin biosynthesis</keyword>
<evidence type="ECO:0000256" key="9">
    <source>
        <dbReference type="ARBA" id="ARBA00047707"/>
    </source>
</evidence>
<evidence type="ECO:0000256" key="1">
    <source>
        <dbReference type="ARBA" id="ARBA00001974"/>
    </source>
</evidence>
<dbReference type="InterPro" id="IPR050982">
    <property type="entry name" value="Auxin_biosynth/cation_transpt"/>
</dbReference>
<evidence type="ECO:0000256" key="4">
    <source>
        <dbReference type="ARBA" id="ARBA00022630"/>
    </source>
</evidence>
<dbReference type="PANTHER" id="PTHR43539">
    <property type="entry name" value="FLAVIN-BINDING MONOOXYGENASE-LIKE PROTEIN (AFU_ORTHOLOGUE AFUA_4G09220)"/>
    <property type="match status" value="1"/>
</dbReference>
<dbReference type="Gramene" id="AUR62041319-RA">
    <property type="protein sequence ID" value="AUR62041319-RA:cds"/>
    <property type="gene ID" value="AUR62041319"/>
</dbReference>
<sequence>MSCKHVISCTIVTLILLFIVIGIPIIIYEAVVKPKDPKFTLEHASITGFNLSSDGHLTSFFDVIIKANNPNHKLKLKYTSVRISIFKNKQKLGEDALDNFTQRKKNVTMLRSEAVALNVKLKESSRFDFRFESGNGYLDFDVFLTASLNGNSLEKRAYDRYHLHLTKEFCSLPLKPYAPQANAYMSKNDFIEYIDDYVSDFNIRPRYYHSVESASFYEATEKWIVEAKDILVKATKVFVASFLVVATGDENDKSYIHDIPRLNDFKGDVMHSSEYKCAREFQDKDVLVVGYDNSGMEISYDLCNARANTSIVIRNSVRVLNS</sequence>
<evidence type="ECO:0000256" key="11">
    <source>
        <dbReference type="SAM" id="Phobius"/>
    </source>
</evidence>
<accession>A0A803N6I1</accession>
<keyword evidence="7 10" id="KW-0560">Oxidoreductase</keyword>
<evidence type="ECO:0000313" key="12">
    <source>
        <dbReference type="EnsemblPlants" id="AUR62041319-RA:cds"/>
    </source>
</evidence>
<dbReference type="InterPro" id="IPR036188">
    <property type="entry name" value="FAD/NAD-bd_sf"/>
</dbReference>
<dbReference type="PANTHER" id="PTHR43539:SF9">
    <property type="entry name" value="INDOLE-3-PYRUVATE MONOOXYGENASE YUCCA11-RELATED"/>
    <property type="match status" value="1"/>
</dbReference>
<evidence type="ECO:0000256" key="8">
    <source>
        <dbReference type="ARBA" id="ARBA00023070"/>
    </source>
</evidence>
<name>A0A803N6I1_CHEQI</name>
<organism evidence="12 13">
    <name type="scientific">Chenopodium quinoa</name>
    <name type="common">Quinoa</name>
    <dbReference type="NCBI Taxonomy" id="63459"/>
    <lineage>
        <taxon>Eukaryota</taxon>
        <taxon>Viridiplantae</taxon>
        <taxon>Streptophyta</taxon>
        <taxon>Embryophyta</taxon>
        <taxon>Tracheophyta</taxon>
        <taxon>Spermatophyta</taxon>
        <taxon>Magnoliopsida</taxon>
        <taxon>eudicotyledons</taxon>
        <taxon>Gunneridae</taxon>
        <taxon>Pentapetalae</taxon>
        <taxon>Caryophyllales</taxon>
        <taxon>Chenopodiaceae</taxon>
        <taxon>Chenopodioideae</taxon>
        <taxon>Atripliceae</taxon>
        <taxon>Chenopodium</taxon>
    </lineage>
</organism>
<dbReference type="InterPro" id="IPR020946">
    <property type="entry name" value="Flavin_mOase-like"/>
</dbReference>
<keyword evidence="11" id="KW-0472">Membrane</keyword>
<keyword evidence="5 10" id="KW-0274">FAD</keyword>
<proteinExistence type="inferred from homology"/>
<keyword evidence="13" id="KW-1185">Reference proteome</keyword>
<dbReference type="EC" id="1.-.-.-" evidence="10"/>
<keyword evidence="11" id="KW-0812">Transmembrane</keyword>
<dbReference type="Gene3D" id="3.50.50.60">
    <property type="entry name" value="FAD/NAD(P)-binding domain"/>
    <property type="match status" value="1"/>
</dbReference>
<dbReference type="GO" id="GO:0004499">
    <property type="term" value="F:N,N-dimethylaniline monooxygenase activity"/>
    <property type="evidence" value="ECO:0007669"/>
    <property type="project" value="InterPro"/>
</dbReference>
<dbReference type="GO" id="GO:0009851">
    <property type="term" value="P:auxin biosynthetic process"/>
    <property type="evidence" value="ECO:0007669"/>
    <property type="project" value="UniProtKB-KW"/>
</dbReference>
<reference evidence="12" key="1">
    <citation type="journal article" date="2017" name="Nature">
        <title>The genome of Chenopodium quinoa.</title>
        <authorList>
            <person name="Jarvis D.E."/>
            <person name="Ho Y.S."/>
            <person name="Lightfoot D.J."/>
            <person name="Schmoeckel S.M."/>
            <person name="Li B."/>
            <person name="Borm T.J.A."/>
            <person name="Ohyanagi H."/>
            <person name="Mineta K."/>
            <person name="Michell C.T."/>
            <person name="Saber N."/>
            <person name="Kharbatia N.M."/>
            <person name="Rupper R.R."/>
            <person name="Sharp A.R."/>
            <person name="Dally N."/>
            <person name="Boughton B.A."/>
            <person name="Woo Y.H."/>
            <person name="Gao G."/>
            <person name="Schijlen E.G.W.M."/>
            <person name="Guo X."/>
            <person name="Momin A.A."/>
            <person name="Negrao S."/>
            <person name="Al-Babili S."/>
            <person name="Gehring C."/>
            <person name="Roessner U."/>
            <person name="Jung C."/>
            <person name="Murphy K."/>
            <person name="Arold S.T."/>
            <person name="Gojobori T."/>
            <person name="van der Linden C.G."/>
            <person name="van Loo E.N."/>
            <person name="Jellen E.N."/>
            <person name="Maughan P.J."/>
            <person name="Tester M."/>
        </authorList>
    </citation>
    <scope>NUCLEOTIDE SEQUENCE [LARGE SCALE GENOMIC DNA]</scope>
    <source>
        <strain evidence="12">cv. PI 614886</strain>
    </source>
</reference>
<dbReference type="AlphaFoldDB" id="A0A803N6I1"/>
<evidence type="ECO:0000256" key="6">
    <source>
        <dbReference type="ARBA" id="ARBA00022857"/>
    </source>
</evidence>
<comment type="cofactor">
    <cofactor evidence="1 10">
        <name>FAD</name>
        <dbReference type="ChEBI" id="CHEBI:57692"/>
    </cofactor>
</comment>
<dbReference type="GO" id="GO:0050660">
    <property type="term" value="F:flavin adenine dinucleotide binding"/>
    <property type="evidence" value="ECO:0007669"/>
    <property type="project" value="InterPro"/>
</dbReference>
<evidence type="ECO:0000256" key="2">
    <source>
        <dbReference type="ARBA" id="ARBA00004814"/>
    </source>
</evidence>
<protein>
    <recommendedName>
        <fullName evidence="10">Flavin-containing monooxygenase</fullName>
        <ecNumber evidence="10">1.-.-.-</ecNumber>
    </recommendedName>
</protein>
<dbReference type="GO" id="GO:0050661">
    <property type="term" value="F:NADP binding"/>
    <property type="evidence" value="ECO:0007669"/>
    <property type="project" value="InterPro"/>
</dbReference>
<evidence type="ECO:0000256" key="10">
    <source>
        <dbReference type="RuleBase" id="RU361177"/>
    </source>
</evidence>
<evidence type="ECO:0000313" key="13">
    <source>
        <dbReference type="Proteomes" id="UP000596660"/>
    </source>
</evidence>
<dbReference type="Proteomes" id="UP000596660">
    <property type="component" value="Unplaced"/>
</dbReference>
<keyword evidence="4 10" id="KW-0285">Flavoprotein</keyword>
<dbReference type="GO" id="GO:0103075">
    <property type="term" value="F:indole-3-pyruvate monooxygenase activity"/>
    <property type="evidence" value="ECO:0007669"/>
    <property type="project" value="UniProtKB-EC"/>
</dbReference>
<keyword evidence="10" id="KW-0503">Monooxygenase</keyword>
<evidence type="ECO:0000256" key="3">
    <source>
        <dbReference type="ARBA" id="ARBA00009183"/>
    </source>
</evidence>
<dbReference type="SUPFAM" id="SSF51905">
    <property type="entry name" value="FAD/NAD(P)-binding domain"/>
    <property type="match status" value="1"/>
</dbReference>
<comment type="pathway">
    <text evidence="2">Plant hormone metabolism; auxin biosynthesis.</text>
</comment>
<feature type="transmembrane region" description="Helical" evidence="11">
    <location>
        <begin position="7"/>
        <end position="28"/>
    </location>
</feature>
<evidence type="ECO:0000256" key="5">
    <source>
        <dbReference type="ARBA" id="ARBA00022827"/>
    </source>
</evidence>
<evidence type="ECO:0000256" key="7">
    <source>
        <dbReference type="ARBA" id="ARBA00023002"/>
    </source>
</evidence>
<comment type="catalytic activity">
    <reaction evidence="9">
        <text>indole-3-pyruvate + NADPH + O2 + H(+) = (indol-3-yl)acetate + CO2 + NADP(+) + H2O</text>
        <dbReference type="Rhea" id="RHEA:34331"/>
        <dbReference type="ChEBI" id="CHEBI:15377"/>
        <dbReference type="ChEBI" id="CHEBI:15378"/>
        <dbReference type="ChEBI" id="CHEBI:15379"/>
        <dbReference type="ChEBI" id="CHEBI:16526"/>
        <dbReference type="ChEBI" id="CHEBI:17640"/>
        <dbReference type="ChEBI" id="CHEBI:30854"/>
        <dbReference type="ChEBI" id="CHEBI:57783"/>
        <dbReference type="ChEBI" id="CHEBI:58349"/>
        <dbReference type="EC" id="1.14.13.168"/>
    </reaction>
</comment>
<keyword evidence="6" id="KW-0521">NADP</keyword>
<keyword evidence="11" id="KW-1133">Transmembrane helix</keyword>
<dbReference type="EnsemblPlants" id="AUR62041319-RA">
    <property type="protein sequence ID" value="AUR62041319-RA:cds"/>
    <property type="gene ID" value="AUR62041319"/>
</dbReference>
<comment type="similarity">
    <text evidence="3 10">Belongs to the FMO family.</text>
</comment>
<reference evidence="12" key="2">
    <citation type="submission" date="2021-03" db="UniProtKB">
        <authorList>
            <consortium name="EnsemblPlants"/>
        </authorList>
    </citation>
    <scope>IDENTIFICATION</scope>
</reference>